<dbReference type="InterPro" id="IPR005064">
    <property type="entry name" value="BUG"/>
</dbReference>
<accession>A0A4S5BVH1</accession>
<dbReference type="EMBL" id="SSWX01000004">
    <property type="protein sequence ID" value="THJ35343.1"/>
    <property type="molecule type" value="Genomic_DNA"/>
</dbReference>
<gene>
    <name evidence="2" type="ORF">E8K88_04725</name>
</gene>
<proteinExistence type="inferred from homology"/>
<dbReference type="AlphaFoldDB" id="A0A4S5BVH1"/>
<comment type="caution">
    <text evidence="2">The sequence shown here is derived from an EMBL/GenBank/DDBJ whole genome shotgun (WGS) entry which is preliminary data.</text>
</comment>
<dbReference type="PANTHER" id="PTHR42928">
    <property type="entry name" value="TRICARBOXYLATE-BINDING PROTEIN"/>
    <property type="match status" value="1"/>
</dbReference>
<evidence type="ECO:0000256" key="1">
    <source>
        <dbReference type="ARBA" id="ARBA00006987"/>
    </source>
</evidence>
<dbReference type="PIRSF" id="PIRSF017082">
    <property type="entry name" value="YflP"/>
    <property type="match status" value="1"/>
</dbReference>
<dbReference type="Proteomes" id="UP000306236">
    <property type="component" value="Unassembled WGS sequence"/>
</dbReference>
<evidence type="ECO:0000313" key="2">
    <source>
        <dbReference type="EMBL" id="THJ35343.1"/>
    </source>
</evidence>
<comment type="similarity">
    <text evidence="1">Belongs to the UPF0065 (bug) family.</text>
</comment>
<evidence type="ECO:0000313" key="3">
    <source>
        <dbReference type="Proteomes" id="UP000306236"/>
    </source>
</evidence>
<reference evidence="2 3" key="1">
    <citation type="submission" date="2019-04" db="EMBL/GenBank/DDBJ databases">
        <title>Lampropedia sp YIM MLB12 draf genome.</title>
        <authorList>
            <person name="Wang Y.-X."/>
        </authorList>
    </citation>
    <scope>NUCLEOTIDE SEQUENCE [LARGE SCALE GENOMIC DNA]</scope>
    <source>
        <strain evidence="2 3">YIM MLB12</strain>
    </source>
</reference>
<dbReference type="Gene3D" id="3.40.190.150">
    <property type="entry name" value="Bordetella uptake gene, domain 1"/>
    <property type="match status" value="1"/>
</dbReference>
<dbReference type="Gene3D" id="3.40.190.10">
    <property type="entry name" value="Periplasmic binding protein-like II"/>
    <property type="match status" value="1"/>
</dbReference>
<dbReference type="SUPFAM" id="SSF53850">
    <property type="entry name" value="Periplasmic binding protein-like II"/>
    <property type="match status" value="1"/>
</dbReference>
<sequence length="293" mass="30985">MTLLVNGGPGSLPDIFARPLADNLRQSLGQTVVVDNRPGAGGMVAMQQLKDAKADGHTLAIITNAHAVWNPYVFPHLTYSPSADLKPVSPIAILPMALVVNPQLGVHSVPELVAKAKAEPGKLNYASSGNGSPPHVLFEVWRNQAGLEVEHIPFKTGPDALTSTVAGDTQVYFAGTALVEAMVRDNKLKVLAVSPCVNSSTFAAAPTMEQAGFPGYESAVWLGVVAPADTSDVVVNTLNTAIAKALANPRFASIMQANGSIPLHESASDFAHRIDHERQTWGPQIERIGIRPN</sequence>
<dbReference type="OrthoDB" id="8649727at2"/>
<protein>
    <submittedName>
        <fullName evidence="2">Tripartite tricarboxylate transporter substrate binding protein</fullName>
    </submittedName>
</protein>
<dbReference type="InterPro" id="IPR042100">
    <property type="entry name" value="Bug_dom1"/>
</dbReference>
<dbReference type="Pfam" id="PF03401">
    <property type="entry name" value="TctC"/>
    <property type="match status" value="1"/>
</dbReference>
<dbReference type="PANTHER" id="PTHR42928:SF5">
    <property type="entry name" value="BLR1237 PROTEIN"/>
    <property type="match status" value="1"/>
</dbReference>
<keyword evidence="3" id="KW-1185">Reference proteome</keyword>
<name>A0A4S5BVH1_9BURK</name>
<organism evidence="2 3">
    <name type="scientific">Lampropedia aestuarii</name>
    <dbReference type="NCBI Taxonomy" id="2562762"/>
    <lineage>
        <taxon>Bacteria</taxon>
        <taxon>Pseudomonadati</taxon>
        <taxon>Pseudomonadota</taxon>
        <taxon>Betaproteobacteria</taxon>
        <taxon>Burkholderiales</taxon>
        <taxon>Comamonadaceae</taxon>
        <taxon>Lampropedia</taxon>
    </lineage>
</organism>
<dbReference type="CDD" id="cd07012">
    <property type="entry name" value="PBP2_Bug_TTT"/>
    <property type="match status" value="1"/>
</dbReference>